<dbReference type="FunFam" id="3.90.1150.10:FF:000006">
    <property type="entry name" value="Phosphoserine aminotransferase"/>
    <property type="match status" value="1"/>
</dbReference>
<dbReference type="InterPro" id="IPR020578">
    <property type="entry name" value="Aminotrans_V_PyrdxlP_BS"/>
</dbReference>
<dbReference type="SUPFAM" id="SSF53383">
    <property type="entry name" value="PLP-dependent transferases"/>
    <property type="match status" value="1"/>
</dbReference>
<comment type="caution">
    <text evidence="14">The sequence shown here is derived from an EMBL/GenBank/DDBJ whole genome shotgun (WGS) entry which is preliminary data.</text>
</comment>
<evidence type="ECO:0000259" key="13">
    <source>
        <dbReference type="Pfam" id="PF00266"/>
    </source>
</evidence>
<dbReference type="EMBL" id="JAKLMC020000030">
    <property type="protein sequence ID" value="KAK5950006.1"/>
    <property type="molecule type" value="Genomic_DNA"/>
</dbReference>
<comment type="similarity">
    <text evidence="3">Belongs to the class-V pyridoxal-phosphate-dependent aminotransferase family. SerC subfamily.</text>
</comment>
<feature type="domain" description="Aminotransferase class V" evidence="13">
    <location>
        <begin position="121"/>
        <end position="370"/>
    </location>
</feature>
<protein>
    <recommendedName>
        <fullName evidence="4">phosphoserine transaminase</fullName>
        <ecNumber evidence="4">2.6.1.52</ecNumber>
    </recommendedName>
</protein>
<evidence type="ECO:0000256" key="7">
    <source>
        <dbReference type="ARBA" id="ARBA00022679"/>
    </source>
</evidence>
<evidence type="ECO:0000313" key="14">
    <source>
        <dbReference type="EMBL" id="KAK5950006.1"/>
    </source>
</evidence>
<dbReference type="GO" id="GO:0006564">
    <property type="term" value="P:L-serine biosynthetic process"/>
    <property type="evidence" value="ECO:0007669"/>
    <property type="project" value="UniProtKB-KW"/>
</dbReference>
<dbReference type="GO" id="GO:0030170">
    <property type="term" value="F:pyridoxal phosphate binding"/>
    <property type="evidence" value="ECO:0007669"/>
    <property type="project" value="TreeGrafter"/>
</dbReference>
<dbReference type="Pfam" id="PF00266">
    <property type="entry name" value="Aminotran_5"/>
    <property type="match status" value="1"/>
</dbReference>
<dbReference type="EC" id="2.6.1.52" evidence="4"/>
<comment type="catalytic activity">
    <reaction evidence="11">
        <text>O-phospho-L-serine + 2-oxoglutarate = 3-phosphooxypyruvate + L-glutamate</text>
        <dbReference type="Rhea" id="RHEA:14329"/>
        <dbReference type="ChEBI" id="CHEBI:16810"/>
        <dbReference type="ChEBI" id="CHEBI:18110"/>
        <dbReference type="ChEBI" id="CHEBI:29985"/>
        <dbReference type="ChEBI" id="CHEBI:57524"/>
        <dbReference type="EC" id="2.6.1.52"/>
    </reaction>
</comment>
<organism evidence="14 15">
    <name type="scientific">Knufia fluminis</name>
    <dbReference type="NCBI Taxonomy" id="191047"/>
    <lineage>
        <taxon>Eukaryota</taxon>
        <taxon>Fungi</taxon>
        <taxon>Dikarya</taxon>
        <taxon>Ascomycota</taxon>
        <taxon>Pezizomycotina</taxon>
        <taxon>Eurotiomycetes</taxon>
        <taxon>Chaetothyriomycetidae</taxon>
        <taxon>Chaetothyriales</taxon>
        <taxon>Trichomeriaceae</taxon>
        <taxon>Knufia</taxon>
    </lineage>
</organism>
<dbReference type="InterPro" id="IPR015422">
    <property type="entry name" value="PyrdxlP-dep_Trfase_small"/>
</dbReference>
<dbReference type="Gene3D" id="3.90.1150.10">
    <property type="entry name" value="Aspartate Aminotransferase, domain 1"/>
    <property type="match status" value="1"/>
</dbReference>
<evidence type="ECO:0000256" key="8">
    <source>
        <dbReference type="ARBA" id="ARBA00022898"/>
    </source>
</evidence>
<dbReference type="HAMAP" id="MF_00160">
    <property type="entry name" value="SerC_aminotrans_5"/>
    <property type="match status" value="1"/>
</dbReference>
<dbReference type="PANTHER" id="PTHR43247:SF1">
    <property type="entry name" value="PHOSPHOSERINE AMINOTRANSFERASE"/>
    <property type="match status" value="1"/>
</dbReference>
<dbReference type="GO" id="GO:0005737">
    <property type="term" value="C:cytoplasm"/>
    <property type="evidence" value="ECO:0007669"/>
    <property type="project" value="TreeGrafter"/>
</dbReference>
<dbReference type="PANTHER" id="PTHR43247">
    <property type="entry name" value="PHOSPHOSERINE AMINOTRANSFERASE"/>
    <property type="match status" value="1"/>
</dbReference>
<comment type="catalytic activity">
    <reaction evidence="10">
        <text>4-(phosphooxy)-L-threonine + 2-oxoglutarate = (R)-3-hydroxy-2-oxo-4-phosphooxybutanoate + L-glutamate</text>
        <dbReference type="Rhea" id="RHEA:16573"/>
        <dbReference type="ChEBI" id="CHEBI:16810"/>
        <dbReference type="ChEBI" id="CHEBI:29985"/>
        <dbReference type="ChEBI" id="CHEBI:58452"/>
        <dbReference type="ChEBI" id="CHEBI:58538"/>
        <dbReference type="EC" id="2.6.1.52"/>
    </reaction>
</comment>
<evidence type="ECO:0000256" key="11">
    <source>
        <dbReference type="ARBA" id="ARBA00049007"/>
    </source>
</evidence>
<dbReference type="InterPro" id="IPR000192">
    <property type="entry name" value="Aminotrans_V_dom"/>
</dbReference>
<evidence type="ECO:0000313" key="15">
    <source>
        <dbReference type="Proteomes" id="UP001316803"/>
    </source>
</evidence>
<accession>A0AAN8F2I1</accession>
<evidence type="ECO:0000256" key="1">
    <source>
        <dbReference type="ARBA" id="ARBA00001933"/>
    </source>
</evidence>
<keyword evidence="15" id="KW-1185">Reference proteome</keyword>
<evidence type="ECO:0000256" key="10">
    <source>
        <dbReference type="ARBA" id="ARBA00047630"/>
    </source>
</evidence>
<evidence type="ECO:0000256" key="9">
    <source>
        <dbReference type="ARBA" id="ARBA00023299"/>
    </source>
</evidence>
<evidence type="ECO:0000256" key="4">
    <source>
        <dbReference type="ARBA" id="ARBA00013030"/>
    </source>
</evidence>
<keyword evidence="7 14" id="KW-0808">Transferase</keyword>
<comment type="pathway">
    <text evidence="2">Amino-acid biosynthesis; L-serine biosynthesis; L-serine from 3-phospho-D-glycerate: step 2/3.</text>
</comment>
<keyword evidence="6" id="KW-0028">Amino-acid biosynthesis</keyword>
<comment type="cofactor">
    <cofactor evidence="1 12">
        <name>pyridoxal 5'-phosphate</name>
        <dbReference type="ChEBI" id="CHEBI:597326"/>
    </cofactor>
</comment>
<evidence type="ECO:0000256" key="5">
    <source>
        <dbReference type="ARBA" id="ARBA00022576"/>
    </source>
</evidence>
<keyword evidence="9" id="KW-0718">Serine biosynthesis</keyword>
<evidence type="ECO:0000256" key="6">
    <source>
        <dbReference type="ARBA" id="ARBA00022605"/>
    </source>
</evidence>
<dbReference type="InterPro" id="IPR015424">
    <property type="entry name" value="PyrdxlP-dep_Trfase"/>
</dbReference>
<dbReference type="InterPro" id="IPR015421">
    <property type="entry name" value="PyrdxlP-dep_Trfase_major"/>
</dbReference>
<proteinExistence type="inferred from homology"/>
<dbReference type="InterPro" id="IPR022278">
    <property type="entry name" value="Pser_aminoTfrase"/>
</dbReference>
<dbReference type="PROSITE" id="PS00595">
    <property type="entry name" value="AA_TRANSFER_CLASS_5"/>
    <property type="match status" value="1"/>
</dbReference>
<dbReference type="AlphaFoldDB" id="A0AAN8F2I1"/>
<dbReference type="GO" id="GO:0004648">
    <property type="term" value="F:O-phospho-L-serine:2-oxoglutarate aminotransferase activity"/>
    <property type="evidence" value="ECO:0007669"/>
    <property type="project" value="UniProtKB-EC"/>
</dbReference>
<evidence type="ECO:0000256" key="3">
    <source>
        <dbReference type="ARBA" id="ARBA00006904"/>
    </source>
</evidence>
<dbReference type="Gene3D" id="3.40.640.10">
    <property type="entry name" value="Type I PLP-dependent aspartate aminotransferase-like (Major domain)"/>
    <property type="match status" value="1"/>
</dbReference>
<keyword evidence="5 14" id="KW-0032">Aminotransferase</keyword>
<dbReference type="Proteomes" id="UP001316803">
    <property type="component" value="Unassembled WGS sequence"/>
</dbReference>
<name>A0AAN8F2I1_9EURO</name>
<evidence type="ECO:0000256" key="2">
    <source>
        <dbReference type="ARBA" id="ARBA00005099"/>
    </source>
</evidence>
<gene>
    <name evidence="14" type="primary">SER1</name>
    <name evidence="14" type="ORF">OHC33_008967</name>
</gene>
<evidence type="ECO:0000256" key="12">
    <source>
        <dbReference type="RuleBase" id="RU004504"/>
    </source>
</evidence>
<keyword evidence="8" id="KW-0663">Pyridoxal phosphate</keyword>
<sequence>MPSREEISYFGAGPAPLPTPVIEQSAEALVNFENTGLGLSEISHRSPTANKVLADAKSALSTLYDIPLEGDDAYEILFMQGGGTGEFSASVQACVGWWVERRRRRAVAELGEGKDAEVVERVRKEIKEELKLDYLVTGSWSLKASQEAARLIGSNYVNVAVDARKSNNGKFGVIPAESEWNLSDSKKSAMSYWCDNETVDGVEFPKFPDCLKGRTEDDGVVVADMSSNFVSRKINVRDYGMIFGGAQKNLGIAGITVIIVRKSLLALTPAPTFLQQLSDVLPSAIPPVVFDFATIAKNNSLYNTLPIFNLYVATLVLQSLVSTFAEKVGGQEELANRKASLIYEALDQYSDTYHVVPDKSIRSRMNICFRIKPKADSNAEPGKWDEAREKEFLASAEKKNLMGLKGHRSVGGMRASNYNAVSLTSAEKLVAHLVEFAATS</sequence>
<reference evidence="14 15" key="1">
    <citation type="submission" date="2022-12" db="EMBL/GenBank/DDBJ databases">
        <title>Genomic features and morphological characterization of a novel Knufia sp. strain isolated from spacecraft assembly facility.</title>
        <authorList>
            <person name="Teixeira M."/>
            <person name="Chander A.M."/>
            <person name="Stajich J.E."/>
            <person name="Venkateswaran K."/>
        </authorList>
    </citation>
    <scope>NUCLEOTIDE SEQUENCE [LARGE SCALE GENOMIC DNA]</scope>
    <source>
        <strain evidence="14 15">FJI-L2-BK-P2</strain>
    </source>
</reference>